<reference evidence="1 2" key="1">
    <citation type="journal article" date="2011" name="Nature">
        <title>Genome sequencing reveals insights into physiology and longevity of the naked mole rat.</title>
        <authorList>
            <person name="Kim E.B."/>
            <person name="Fang X."/>
            <person name="Fushan A.A."/>
            <person name="Huang Z."/>
            <person name="Lobanov A.V."/>
            <person name="Han L."/>
            <person name="Marino S.M."/>
            <person name="Sun X."/>
            <person name="Turanov A.A."/>
            <person name="Yang P."/>
            <person name="Yim S.H."/>
            <person name="Zhao X."/>
            <person name="Kasaikina M.V."/>
            <person name="Stoletzki N."/>
            <person name="Peng C."/>
            <person name="Polak P."/>
            <person name="Xiong Z."/>
            <person name="Kiezun A."/>
            <person name="Zhu Y."/>
            <person name="Chen Y."/>
            <person name="Kryukov G.V."/>
            <person name="Zhang Q."/>
            <person name="Peshkin L."/>
            <person name="Yang L."/>
            <person name="Bronson R.T."/>
            <person name="Buffenstein R."/>
            <person name="Wang B."/>
            <person name="Han C."/>
            <person name="Li Q."/>
            <person name="Chen L."/>
            <person name="Zhao W."/>
            <person name="Sunyaev S.R."/>
            <person name="Park T.J."/>
            <person name="Zhang G."/>
            <person name="Wang J."/>
            <person name="Gladyshev V.N."/>
        </authorList>
    </citation>
    <scope>NUCLEOTIDE SEQUENCE [LARGE SCALE GENOMIC DNA]</scope>
</reference>
<dbReference type="EMBL" id="JH168271">
    <property type="protein sequence ID" value="EHB03863.1"/>
    <property type="molecule type" value="Genomic_DNA"/>
</dbReference>
<dbReference type="Proteomes" id="UP000006813">
    <property type="component" value="Unassembled WGS sequence"/>
</dbReference>
<evidence type="ECO:0000313" key="1">
    <source>
        <dbReference type="EMBL" id="EHB03863.1"/>
    </source>
</evidence>
<dbReference type="GO" id="GO:0004386">
    <property type="term" value="F:helicase activity"/>
    <property type="evidence" value="ECO:0007669"/>
    <property type="project" value="UniProtKB-KW"/>
</dbReference>
<accession>G5B3K1</accession>
<name>G5B3K1_HETGA</name>
<keyword evidence="1" id="KW-0067">ATP-binding</keyword>
<keyword evidence="1" id="KW-0347">Helicase</keyword>
<protein>
    <submittedName>
        <fullName evidence="1">Putative ATP-dependent RNA helicase DDX12</fullName>
    </submittedName>
</protein>
<keyword evidence="1" id="KW-0547">Nucleotide-binding</keyword>
<proteinExistence type="predicted"/>
<dbReference type="InParanoid" id="G5B3K1"/>
<gene>
    <name evidence="1" type="ORF">GW7_05460</name>
</gene>
<keyword evidence="1" id="KW-0378">Hydrolase</keyword>
<organism evidence="1 2">
    <name type="scientific">Heterocephalus glaber</name>
    <name type="common">Naked mole rat</name>
    <dbReference type="NCBI Taxonomy" id="10181"/>
    <lineage>
        <taxon>Eukaryota</taxon>
        <taxon>Metazoa</taxon>
        <taxon>Chordata</taxon>
        <taxon>Craniata</taxon>
        <taxon>Vertebrata</taxon>
        <taxon>Euteleostomi</taxon>
        <taxon>Mammalia</taxon>
        <taxon>Eutheria</taxon>
        <taxon>Euarchontoglires</taxon>
        <taxon>Glires</taxon>
        <taxon>Rodentia</taxon>
        <taxon>Hystricomorpha</taxon>
        <taxon>Bathyergidae</taxon>
        <taxon>Heterocephalus</taxon>
    </lineage>
</organism>
<dbReference type="STRING" id="10181.G5B3K1"/>
<sequence length="155" mass="17014">MSLAPSEQALLVTLLVPGCHRPSPEEKDRQLGSASACRSLGEKCCREFASPSLDPSSTQPTAEVFKRTKFMAQLYQVLEAGKIRIFKSSIGMVNLVDMGKSLSHICRALSWLHDFEQKKQQEEAHCLLEPEAGPSPEGQTCILQSCLPAKHPPPL</sequence>
<evidence type="ECO:0000313" key="2">
    <source>
        <dbReference type="Proteomes" id="UP000006813"/>
    </source>
</evidence>
<dbReference type="AlphaFoldDB" id="G5B3K1"/>